<dbReference type="Proteomes" id="UP000225706">
    <property type="component" value="Unassembled WGS sequence"/>
</dbReference>
<sequence length="1498" mass="170610">MVSQLKRWLKCRGLKLSGKRTDLIASVCNCLKSGNFFVLDSSTDDGKWLEAKILGEKKVNQRHYNDLAAPVIPKTGWRAFPSQDIPSLFKCGHVCHYALESLPFVEDNTADEEDNEILNTGLGHVTDKPFSMGRKALSKMATFASHLRSSAECSEGCELLLSDEEDQVILEQDLDDHFNGNDIVSFTSDEFPNDTPSTPSNLDKSATNVVNSVAGQYEQIEKCDVSLHQITFKKWLVIKQIPRAAFLHDSTTVGSKGGAVVIELSKGKGVYLFEGSLATVQSKLSPTSAACFLLSCFYNNQELGRKNLTGANAREAIDPDILSSIVASEKKNFRLYYAVPLLMKYLPDMHVLHLMLIVGGIYGLLNETISLQERESSASCLKLFCAQASTLHGSQFMTYNVHQLLHLRDCVEDLGPLWSHSCFFFEDLNGDFRDLFHGTQNIDGQILDGVSVMQKLPELASELSSFEAQKLQNKKTTAELQALIDVAEEFNKRVISATSKASEIYRKNKVSLLGGKEATYFCPIYTYKKLSQQLNIIQIYIDQKAFIIVEGKATDISKVVDTINNELRKVRDGAFNDVVHSKLKDQLNDPIQYMDSKRDREILKAVIPKITSVKNVVSMKENTSTTRTSCLRNTLKPRLPLHLEKNKQRDSEKALFIFKAILVEEEKTSQQNVGEPEKNSNVKSNGGKHKIQTKIETPSSNINTGPERKRRRLVKFLEQEEVDGRVYFETGKQVEVLWTEKDLEGTAWEPGWYKGEKAEESRLEYEFEDAIAQEEGSARSCPAKFVSGSDKYEEAWIALQERFGHVDTVVSAGKKHIDQFPTIVKENSMQIRQYQEIVSEFIGIFKEHDFLQELNSQVPEATVAKLPARLCCRWAKFVEGNPKLSTWNSFANWLEKEAKISESKQRWMPEKREWKHLDTSKVHRRRSADKSQSGLFVGATGEALRTSHRAKRCPIHQSTNHTFQECKRFKGMLPNEKVRVVEEHRLCLCCLIPGHHLSKCRSRNRCKVENCDMRHHTLVHEVDLKFIERAKAKRESEQVPDVERDPAQVSLEGEDSSPCQAVEPHEGYHQSAYAGCEAGGRALVEVYERSSVEDEELRQLLVVQSEIETLGVMKLADPTRSIEDKRALSLMEKTTYKNANEDAYESGLLWMEEEPSLSNNYEMAKKRLQSLEKKIESCPEVRERYAKSIQDDIEKGYVKKLSEEEVQCDSKVIWYLPPRFVINPKKPDRLRRVYDASAKFMGQSLNDKIYTGPDLLSSLFGVFLRFREGRIALAADVKEMYHMLCLPDHDKPAMRFSWRYSLREEQILVKRLLKCGSRGGFHLHKWLTNDPDVLATIPEQDRSPRFLKLSEDKLPTDRTLGIIWDAQEDMLRFTGLKGDPGNTMRKILSQAFSVWDPRGLLPFSIRSKIILQNLNRVKYGWDDELKEVDLREWREWHREAVGNAIFLYSQLNTTIYMEDKILLFAHGLKGAVANSHKVVTRSSATLPSQEVLTVNVRD</sequence>
<feature type="region of interest" description="Disordered" evidence="1">
    <location>
        <begin position="1035"/>
        <end position="1060"/>
    </location>
</feature>
<name>A0A2B4S9K9_STYPI</name>
<organism evidence="2 3">
    <name type="scientific">Stylophora pistillata</name>
    <name type="common">Smooth cauliflower coral</name>
    <dbReference type="NCBI Taxonomy" id="50429"/>
    <lineage>
        <taxon>Eukaryota</taxon>
        <taxon>Metazoa</taxon>
        <taxon>Cnidaria</taxon>
        <taxon>Anthozoa</taxon>
        <taxon>Hexacorallia</taxon>
        <taxon>Scleractinia</taxon>
        <taxon>Astrocoeniina</taxon>
        <taxon>Pocilloporidae</taxon>
        <taxon>Stylophora</taxon>
    </lineage>
</organism>
<reference evidence="3" key="1">
    <citation type="journal article" date="2017" name="bioRxiv">
        <title>Comparative analysis of the genomes of Stylophora pistillata and Acropora digitifera provides evidence for extensive differences between species of corals.</title>
        <authorList>
            <person name="Voolstra C.R."/>
            <person name="Li Y."/>
            <person name="Liew Y.J."/>
            <person name="Baumgarten S."/>
            <person name="Zoccola D."/>
            <person name="Flot J.-F."/>
            <person name="Tambutte S."/>
            <person name="Allemand D."/>
            <person name="Aranda M."/>
        </authorList>
    </citation>
    <scope>NUCLEOTIDE SEQUENCE [LARGE SCALE GENOMIC DNA]</scope>
</reference>
<feature type="compositionally biased region" description="Basic and acidic residues" evidence="1">
    <location>
        <begin position="1035"/>
        <end position="1046"/>
    </location>
</feature>
<evidence type="ECO:0000313" key="2">
    <source>
        <dbReference type="EMBL" id="PFX25222.1"/>
    </source>
</evidence>
<keyword evidence="3" id="KW-1185">Reference proteome</keyword>
<dbReference type="Pfam" id="PF05380">
    <property type="entry name" value="Peptidase_A17"/>
    <property type="match status" value="1"/>
</dbReference>
<gene>
    <name evidence="2" type="ORF">AWC38_SpisGene10168</name>
</gene>
<dbReference type="EMBL" id="LSMT01000156">
    <property type="protein sequence ID" value="PFX25222.1"/>
    <property type="molecule type" value="Genomic_DNA"/>
</dbReference>
<evidence type="ECO:0000256" key="1">
    <source>
        <dbReference type="SAM" id="MobiDB-lite"/>
    </source>
</evidence>
<dbReference type="PANTHER" id="PTHR47331">
    <property type="entry name" value="PHD-TYPE DOMAIN-CONTAINING PROTEIN"/>
    <property type="match status" value="1"/>
</dbReference>
<evidence type="ECO:0000313" key="3">
    <source>
        <dbReference type="Proteomes" id="UP000225706"/>
    </source>
</evidence>
<feature type="region of interest" description="Disordered" evidence="1">
    <location>
        <begin position="668"/>
        <end position="690"/>
    </location>
</feature>
<dbReference type="InterPro" id="IPR008042">
    <property type="entry name" value="Retrotrans_Pao"/>
</dbReference>
<dbReference type="PANTHER" id="PTHR47331:SF5">
    <property type="entry name" value="RIBONUCLEASE H"/>
    <property type="match status" value="1"/>
</dbReference>
<protein>
    <recommendedName>
        <fullName evidence="4">SAP domain-containing protein</fullName>
    </recommendedName>
</protein>
<comment type="caution">
    <text evidence="2">The sequence shown here is derived from an EMBL/GenBank/DDBJ whole genome shotgun (WGS) entry which is preliminary data.</text>
</comment>
<dbReference type="OrthoDB" id="5979785at2759"/>
<evidence type="ECO:0008006" key="4">
    <source>
        <dbReference type="Google" id="ProtNLM"/>
    </source>
</evidence>
<accession>A0A2B4S9K9</accession>
<proteinExistence type="predicted"/>